<feature type="transmembrane region" description="Helical" evidence="2">
    <location>
        <begin position="225"/>
        <end position="243"/>
    </location>
</feature>
<accession>A0A1I0J6F1</accession>
<dbReference type="AlphaFoldDB" id="A0A1I0J6F1"/>
<name>A0A1I0J6F1_9FIRM</name>
<feature type="transmembrane region" description="Helical" evidence="2">
    <location>
        <begin position="273"/>
        <end position="293"/>
    </location>
</feature>
<feature type="transmembrane region" description="Helical" evidence="2">
    <location>
        <begin position="87"/>
        <end position="108"/>
    </location>
</feature>
<feature type="region of interest" description="Disordered" evidence="1">
    <location>
        <begin position="351"/>
        <end position="376"/>
    </location>
</feature>
<keyword evidence="2" id="KW-0472">Membrane</keyword>
<evidence type="ECO:0000256" key="2">
    <source>
        <dbReference type="SAM" id="Phobius"/>
    </source>
</evidence>
<proteinExistence type="predicted"/>
<organism evidence="3 4">
    <name type="scientific">Enterocloster lavalensis</name>
    <dbReference type="NCBI Taxonomy" id="460384"/>
    <lineage>
        <taxon>Bacteria</taxon>
        <taxon>Bacillati</taxon>
        <taxon>Bacillota</taxon>
        <taxon>Clostridia</taxon>
        <taxon>Lachnospirales</taxon>
        <taxon>Lachnospiraceae</taxon>
        <taxon>Enterocloster</taxon>
    </lineage>
</organism>
<dbReference type="STRING" id="460384.SAMN05216313_12639"/>
<dbReference type="Proteomes" id="UP000198508">
    <property type="component" value="Unassembled WGS sequence"/>
</dbReference>
<keyword evidence="4" id="KW-1185">Reference proteome</keyword>
<evidence type="ECO:0000313" key="3">
    <source>
        <dbReference type="EMBL" id="SEU04608.1"/>
    </source>
</evidence>
<reference evidence="4" key="1">
    <citation type="submission" date="2016-10" db="EMBL/GenBank/DDBJ databases">
        <authorList>
            <person name="Varghese N."/>
            <person name="Submissions S."/>
        </authorList>
    </citation>
    <scope>NUCLEOTIDE SEQUENCE [LARGE SCALE GENOMIC DNA]</scope>
    <source>
        <strain evidence="4">NLAE-zl-G277</strain>
    </source>
</reference>
<evidence type="ECO:0008006" key="5">
    <source>
        <dbReference type="Google" id="ProtNLM"/>
    </source>
</evidence>
<evidence type="ECO:0000256" key="1">
    <source>
        <dbReference type="SAM" id="MobiDB-lite"/>
    </source>
</evidence>
<protein>
    <recommendedName>
        <fullName evidence="5">Zinc-ribbon domain-containing protein</fullName>
    </recommendedName>
</protein>
<keyword evidence="2" id="KW-1133">Transmembrane helix</keyword>
<feature type="compositionally biased region" description="Basic residues" evidence="1">
    <location>
        <begin position="353"/>
        <end position="362"/>
    </location>
</feature>
<sequence length="376" mass="40825">MRELGLGIDRVCGLLSPNKIAERLGRSVSQNSARRMDPLLKNLLRLLLVLCEVSLVLNMASCGDSAYSGFELIRRTVVFEIKREYEWGAVALTFISAMTLAGMAVLAAGKAPFRTLCAITALDMLLAVGAVGFYKINALFYPPSAMGIVHPRYGAYVAAALYIAAFATAVYGRACEMSRGIGTALWDYSHRQGPSAAEAPYVLGQAVLMLLMLYRVRSGWMETRIMLQVLLAMEAVLLLLTLCRSRYAGPAAAAEVMGLVYMGYATVANGRRLGVLFLIAFLAVFGMAVRLLFFLNRRVEKEMVEMGRRRAEAAAGSRQAPPASRLHAPAGSRFCTGCGARLDSDSLFCPSCGKKRSLRPRAARSEGKQEPAGQTR</sequence>
<evidence type="ECO:0000313" key="4">
    <source>
        <dbReference type="Proteomes" id="UP000198508"/>
    </source>
</evidence>
<feature type="transmembrane region" description="Helical" evidence="2">
    <location>
        <begin position="154"/>
        <end position="174"/>
    </location>
</feature>
<keyword evidence="2" id="KW-0812">Transmembrane</keyword>
<dbReference type="RefSeq" id="WP_139201192.1">
    <property type="nucleotide sequence ID" value="NZ_DAINWJ010000289.1"/>
</dbReference>
<feature type="transmembrane region" description="Helical" evidence="2">
    <location>
        <begin position="115"/>
        <end position="134"/>
    </location>
</feature>
<feature type="transmembrane region" description="Helical" evidence="2">
    <location>
        <begin position="195"/>
        <end position="213"/>
    </location>
</feature>
<dbReference type="EMBL" id="FOIM01000026">
    <property type="protein sequence ID" value="SEU04608.1"/>
    <property type="molecule type" value="Genomic_DNA"/>
</dbReference>
<gene>
    <name evidence="3" type="ORF">SAMN05216313_12639</name>
</gene>